<evidence type="ECO:0000256" key="2">
    <source>
        <dbReference type="ARBA" id="ARBA00022553"/>
    </source>
</evidence>
<accession>A0ABZ1UBI3</accession>
<keyword evidence="1" id="KW-0596">Phosphopantetheine</keyword>
<dbReference type="EMBL" id="CP108110">
    <property type="protein sequence ID" value="WUQ88527.1"/>
    <property type="molecule type" value="Genomic_DNA"/>
</dbReference>
<evidence type="ECO:0000256" key="3">
    <source>
        <dbReference type="SAM" id="MobiDB-lite"/>
    </source>
</evidence>
<protein>
    <submittedName>
        <fullName evidence="5">Acyl carrier protein</fullName>
    </submittedName>
</protein>
<dbReference type="Gene3D" id="1.10.1200.10">
    <property type="entry name" value="ACP-like"/>
    <property type="match status" value="1"/>
</dbReference>
<dbReference type="SMART" id="SM00823">
    <property type="entry name" value="PKS_PP"/>
    <property type="match status" value="1"/>
</dbReference>
<feature type="region of interest" description="Disordered" evidence="3">
    <location>
        <begin position="1"/>
        <end position="45"/>
    </location>
</feature>
<dbReference type="Proteomes" id="UP001432222">
    <property type="component" value="Chromosome"/>
</dbReference>
<dbReference type="PROSITE" id="PS00012">
    <property type="entry name" value="PHOSPHOPANTETHEINE"/>
    <property type="match status" value="1"/>
</dbReference>
<dbReference type="InterPro" id="IPR006162">
    <property type="entry name" value="Ppantetheine_attach_site"/>
</dbReference>
<dbReference type="PROSITE" id="PS50075">
    <property type="entry name" value="CARRIER"/>
    <property type="match status" value="1"/>
</dbReference>
<dbReference type="InterPro" id="IPR036736">
    <property type="entry name" value="ACP-like_sf"/>
</dbReference>
<evidence type="ECO:0000313" key="6">
    <source>
        <dbReference type="Proteomes" id="UP001432222"/>
    </source>
</evidence>
<dbReference type="InterPro" id="IPR020806">
    <property type="entry name" value="PKS_PP-bd"/>
</dbReference>
<proteinExistence type="predicted"/>
<dbReference type="SMART" id="SM01294">
    <property type="entry name" value="PKS_PP_betabranch"/>
    <property type="match status" value="1"/>
</dbReference>
<sequence length="148" mass="15433">MHYWVQAAREPARTTDLQPAAPAATVPTARTTPSGPGGPGGTDGRRALVESDLRLAACGFLLIDPADVDLSADLMELGFDSVSLVQLTGRIGDTYGVEVEPVVVFDHPTLADLGRLLLTGFADAVDARHRKLTDGTADAAPADGDEQP</sequence>
<evidence type="ECO:0000313" key="5">
    <source>
        <dbReference type="EMBL" id="WUQ88527.1"/>
    </source>
</evidence>
<name>A0ABZ1UBI3_9ACTN</name>
<evidence type="ECO:0000256" key="1">
    <source>
        <dbReference type="ARBA" id="ARBA00022450"/>
    </source>
</evidence>
<dbReference type="Pfam" id="PF00550">
    <property type="entry name" value="PP-binding"/>
    <property type="match status" value="1"/>
</dbReference>
<keyword evidence="2" id="KW-0597">Phosphoprotein</keyword>
<gene>
    <name evidence="5" type="ORF">OHA16_39360</name>
</gene>
<reference evidence="5" key="1">
    <citation type="submission" date="2022-10" db="EMBL/GenBank/DDBJ databases">
        <title>The complete genomes of actinobacterial strains from the NBC collection.</title>
        <authorList>
            <person name="Joergensen T.S."/>
            <person name="Alvarez Arevalo M."/>
            <person name="Sterndorff E.B."/>
            <person name="Faurdal D."/>
            <person name="Vuksanovic O."/>
            <person name="Mourched A.-S."/>
            <person name="Charusanti P."/>
            <person name="Shaw S."/>
            <person name="Blin K."/>
            <person name="Weber T."/>
        </authorList>
    </citation>
    <scope>NUCLEOTIDE SEQUENCE</scope>
    <source>
        <strain evidence="5">NBC_00222</strain>
    </source>
</reference>
<keyword evidence="6" id="KW-1185">Reference proteome</keyword>
<evidence type="ECO:0000259" key="4">
    <source>
        <dbReference type="PROSITE" id="PS50075"/>
    </source>
</evidence>
<feature type="compositionally biased region" description="Low complexity" evidence="3">
    <location>
        <begin position="19"/>
        <end position="34"/>
    </location>
</feature>
<dbReference type="InterPro" id="IPR009081">
    <property type="entry name" value="PP-bd_ACP"/>
</dbReference>
<dbReference type="RefSeq" id="WP_328959072.1">
    <property type="nucleotide sequence ID" value="NZ_CP108110.1"/>
</dbReference>
<dbReference type="SUPFAM" id="SSF47336">
    <property type="entry name" value="ACP-like"/>
    <property type="match status" value="1"/>
</dbReference>
<organism evidence="5 6">
    <name type="scientific">Kitasatospora purpeofusca</name>
    <dbReference type="NCBI Taxonomy" id="67352"/>
    <lineage>
        <taxon>Bacteria</taxon>
        <taxon>Bacillati</taxon>
        <taxon>Actinomycetota</taxon>
        <taxon>Actinomycetes</taxon>
        <taxon>Kitasatosporales</taxon>
        <taxon>Streptomycetaceae</taxon>
        <taxon>Kitasatospora</taxon>
    </lineage>
</organism>
<feature type="domain" description="Carrier" evidence="4">
    <location>
        <begin position="44"/>
        <end position="121"/>
    </location>
</feature>